<evidence type="ECO:0000313" key="15">
    <source>
        <dbReference type="Proteomes" id="UP001071230"/>
    </source>
</evidence>
<dbReference type="InterPro" id="IPR001650">
    <property type="entry name" value="Helicase_C-like"/>
</dbReference>
<feature type="domain" description="Helicase C-terminal" evidence="11">
    <location>
        <begin position="485"/>
        <end position="646"/>
    </location>
</feature>
<keyword evidence="5" id="KW-0547">Nucleotide-binding</keyword>
<dbReference type="PROSITE" id="PS51192">
    <property type="entry name" value="HELICASE_ATP_BIND_1"/>
    <property type="match status" value="1"/>
</dbReference>
<dbReference type="NCBIfam" id="TIGR01596">
    <property type="entry name" value="cas3_HD"/>
    <property type="match status" value="1"/>
</dbReference>
<dbReference type="Gene3D" id="1.10.3210.30">
    <property type="match status" value="1"/>
</dbReference>
<dbReference type="KEGG" id="aacx:DEACI_3647"/>
<evidence type="ECO:0000256" key="4">
    <source>
        <dbReference type="ARBA" id="ARBA00022723"/>
    </source>
</evidence>
<dbReference type="GO" id="GO:0003723">
    <property type="term" value="F:RNA binding"/>
    <property type="evidence" value="ECO:0007669"/>
    <property type="project" value="TreeGrafter"/>
</dbReference>
<dbReference type="AlphaFoldDB" id="A0A8S0WQS3"/>
<evidence type="ECO:0000256" key="9">
    <source>
        <dbReference type="ARBA" id="ARBA00023118"/>
    </source>
</evidence>
<dbReference type="EMBL" id="CDGJ01000003">
    <property type="protein sequence ID" value="CEJ05705.1"/>
    <property type="molecule type" value="Genomic_DNA"/>
</dbReference>
<protein>
    <submittedName>
        <fullName evidence="14">CRISPR-associated HD domain protein</fullName>
    </submittedName>
    <submittedName>
        <fullName evidence="13">Helicase Cas3, CRISPR-associated, core</fullName>
    </submittedName>
</protein>
<dbReference type="InterPro" id="IPR027417">
    <property type="entry name" value="P-loop_NTPase"/>
</dbReference>
<feature type="domain" description="HD Cas3-type" evidence="12">
    <location>
        <begin position="6"/>
        <end position="223"/>
    </location>
</feature>
<dbReference type="InterPro" id="IPR038257">
    <property type="entry name" value="CRISPR-assoc_Cas3_HD_sf"/>
</dbReference>
<keyword evidence="6" id="KW-0378">Hydrolase</keyword>
<organism evidence="13">
    <name type="scientific">Acididesulfobacillus acetoxydans</name>
    <dbReference type="NCBI Taxonomy" id="1561005"/>
    <lineage>
        <taxon>Bacteria</taxon>
        <taxon>Bacillati</taxon>
        <taxon>Bacillota</taxon>
        <taxon>Clostridia</taxon>
        <taxon>Eubacteriales</taxon>
        <taxon>Peptococcaceae</taxon>
        <taxon>Acididesulfobacillus</taxon>
    </lineage>
</organism>
<evidence type="ECO:0000256" key="5">
    <source>
        <dbReference type="ARBA" id="ARBA00022741"/>
    </source>
</evidence>
<keyword evidence="15" id="KW-1185">Reference proteome</keyword>
<keyword evidence="7 13" id="KW-0347">Helicase</keyword>
<dbReference type="GO" id="GO:0046872">
    <property type="term" value="F:metal ion binding"/>
    <property type="evidence" value="ECO:0007669"/>
    <property type="project" value="UniProtKB-KW"/>
</dbReference>
<name>A0A8S0WQS3_9FIRM</name>
<evidence type="ECO:0000256" key="1">
    <source>
        <dbReference type="ARBA" id="ARBA00006847"/>
    </source>
</evidence>
<dbReference type="Proteomes" id="UP001071230">
    <property type="component" value="Unassembled WGS sequence"/>
</dbReference>
<dbReference type="InterPro" id="IPR050547">
    <property type="entry name" value="DEAD_box_RNA_helicases"/>
</dbReference>
<keyword evidence="4" id="KW-0479">Metal-binding</keyword>
<dbReference type="PANTHER" id="PTHR47963">
    <property type="entry name" value="DEAD-BOX ATP-DEPENDENT RNA HELICASE 47, MITOCHONDRIAL"/>
    <property type="match status" value="1"/>
</dbReference>
<dbReference type="CDD" id="cd17930">
    <property type="entry name" value="DEXHc_cas3"/>
    <property type="match status" value="1"/>
</dbReference>
<sequence length="783" mass="89116">MSMPLYSHPHLELREHIEQVEQGLDALQQWHSKPVRDSVAGWLPKLARFHDLGKASAAFQTYIQDPLHFEGDPREKAHTPLSLLLTLCLSEAERWEALEALALAAVVRGHHGSLPTFPERKIGAVSCSDHDLDNFAGGETARVLKKLLLTLNVPELEKETGLPLTELDWGSIRQEPGRFVQRMRRYLDDALIAALQKLGEGEAVLFRLKTQLLFSLLLEADKALLAVAEPKNYLKREARRWEPQWVERCLGKPQDTLTNRLRRRMREEAVGTMEHHSGDRIFSLTAPTGCGKTLLAATWALSMQEQARKMGENPPKIIVVLPLLSVIDQTVKEYAKLLSAGGIERDGHWLLTSHSLADRRYAEGLEAGEERFFVDTWRSELIITTYDQFLMSLLEPKARYQMRFHHLCDALIVMDEVQSLPCQLWQPLDRVLKGLVSLGSTKLLLMSATLPAFVSGQTPLVTDYASYFSAFSRYELQLHLEEVLSLDVFCDQMQEELPGWLGEGKRVLITLNTRASARKVWQALCEGWGEAEEETPLFFISADVTPKDRLATVERIKEGKPCIVVSTQSIEAGVDIDMDMVIRDFAPLDSLIQVAGRCNREGLKPRGVVRVVDIVNENDKRYSSMIYDPVHLQVTRELLLGLETVVEEDVLPYTEHYFLELSKRKNSGGEHLQRFLCWQEGVPVRELLRGKEKAQFTFLVLEQDPSLQGEMDAARRVADRWERREAWRALASRIAMISINVLARPGFHPRQIADEYVNDLWLLRSGYYSRRCGLTVEGETRIF</sequence>
<evidence type="ECO:0000313" key="13">
    <source>
        <dbReference type="EMBL" id="CAA7602824.1"/>
    </source>
</evidence>
<evidence type="ECO:0000256" key="2">
    <source>
        <dbReference type="ARBA" id="ARBA00009046"/>
    </source>
</evidence>
<dbReference type="Proteomes" id="UP000836597">
    <property type="component" value="Chromosome"/>
</dbReference>
<evidence type="ECO:0000313" key="14">
    <source>
        <dbReference type="EMBL" id="CEJ05705.1"/>
    </source>
</evidence>
<dbReference type="GO" id="GO:0004518">
    <property type="term" value="F:nuclease activity"/>
    <property type="evidence" value="ECO:0007669"/>
    <property type="project" value="UniProtKB-KW"/>
</dbReference>
<evidence type="ECO:0000259" key="10">
    <source>
        <dbReference type="PROSITE" id="PS51192"/>
    </source>
</evidence>
<accession>A0A8S0WQS3</accession>
<dbReference type="NCBIfam" id="TIGR01587">
    <property type="entry name" value="cas3_core"/>
    <property type="match status" value="1"/>
</dbReference>
<evidence type="ECO:0000256" key="3">
    <source>
        <dbReference type="ARBA" id="ARBA00022722"/>
    </source>
</evidence>
<comment type="similarity">
    <text evidence="1">In the N-terminal section; belongs to the CRISPR-associated nuclease Cas3-HD family.</text>
</comment>
<dbReference type="RefSeq" id="WP_240986138.1">
    <property type="nucleotide sequence ID" value="NZ_CDGJ01000003.1"/>
</dbReference>
<dbReference type="Pfam" id="PF22590">
    <property type="entry name" value="Cas3-like_C_2"/>
    <property type="match status" value="1"/>
</dbReference>
<feature type="domain" description="Helicase ATP-binding" evidence="10">
    <location>
        <begin position="273"/>
        <end position="468"/>
    </location>
</feature>
<evidence type="ECO:0000256" key="6">
    <source>
        <dbReference type="ARBA" id="ARBA00022801"/>
    </source>
</evidence>
<dbReference type="GO" id="GO:0003724">
    <property type="term" value="F:RNA helicase activity"/>
    <property type="evidence" value="ECO:0007669"/>
    <property type="project" value="TreeGrafter"/>
</dbReference>
<dbReference type="InterPro" id="IPR014001">
    <property type="entry name" value="Helicase_ATP-bd"/>
</dbReference>
<dbReference type="SMART" id="SM00487">
    <property type="entry name" value="DEXDc"/>
    <property type="match status" value="1"/>
</dbReference>
<dbReference type="EMBL" id="LR746496">
    <property type="protein sequence ID" value="CAA7602824.1"/>
    <property type="molecule type" value="Genomic_DNA"/>
</dbReference>
<dbReference type="InterPro" id="IPR006483">
    <property type="entry name" value="CRISPR-assoc_Cas3_HD"/>
</dbReference>
<evidence type="ECO:0000256" key="8">
    <source>
        <dbReference type="ARBA" id="ARBA00022840"/>
    </source>
</evidence>
<dbReference type="Pfam" id="PF18019">
    <property type="entry name" value="Cas3_HD"/>
    <property type="match status" value="1"/>
</dbReference>
<dbReference type="Gene3D" id="3.40.50.300">
    <property type="entry name" value="P-loop containing nucleotide triphosphate hydrolases"/>
    <property type="match status" value="2"/>
</dbReference>
<dbReference type="GO" id="GO:0016787">
    <property type="term" value="F:hydrolase activity"/>
    <property type="evidence" value="ECO:0007669"/>
    <property type="project" value="UniProtKB-KW"/>
</dbReference>
<dbReference type="GO" id="GO:0051607">
    <property type="term" value="P:defense response to virus"/>
    <property type="evidence" value="ECO:0007669"/>
    <property type="project" value="UniProtKB-KW"/>
</dbReference>
<comment type="similarity">
    <text evidence="2">In the central section; belongs to the CRISPR-associated helicase Cas3 family.</text>
</comment>
<gene>
    <name evidence="14" type="ORF">DEACI_0124</name>
    <name evidence="13" type="ORF">DEACI_3647</name>
</gene>
<evidence type="ECO:0000256" key="7">
    <source>
        <dbReference type="ARBA" id="ARBA00022806"/>
    </source>
</evidence>
<reference evidence="14" key="1">
    <citation type="submission" date="2014-11" db="EMBL/GenBank/DDBJ databases">
        <authorList>
            <person name="Hornung B.V."/>
        </authorList>
    </citation>
    <scope>NUCLEOTIDE SEQUENCE</scope>
    <source>
        <strain evidence="14">INE</strain>
    </source>
</reference>
<keyword evidence="3" id="KW-0540">Nuclease</keyword>
<dbReference type="SUPFAM" id="SSF52540">
    <property type="entry name" value="P-loop containing nucleoside triphosphate hydrolases"/>
    <property type="match status" value="1"/>
</dbReference>
<reference evidence="13" key="2">
    <citation type="submission" date="2020-01" db="EMBL/GenBank/DDBJ databases">
        <authorList>
            <person name="Hornung B."/>
        </authorList>
    </citation>
    <scope>NUCLEOTIDE SEQUENCE</scope>
    <source>
        <strain evidence="13">PacBioINE</strain>
    </source>
</reference>
<dbReference type="SMART" id="SM00490">
    <property type="entry name" value="HELICc"/>
    <property type="match status" value="1"/>
</dbReference>
<dbReference type="InterPro" id="IPR011545">
    <property type="entry name" value="DEAD/DEAH_box_helicase_dom"/>
</dbReference>
<evidence type="ECO:0000259" key="11">
    <source>
        <dbReference type="PROSITE" id="PS51194"/>
    </source>
</evidence>
<dbReference type="Pfam" id="PF00270">
    <property type="entry name" value="DEAD"/>
    <property type="match status" value="1"/>
</dbReference>
<dbReference type="PROSITE" id="PS51194">
    <property type="entry name" value="HELICASE_CTER"/>
    <property type="match status" value="1"/>
</dbReference>
<dbReference type="CDD" id="cd09641">
    <property type="entry name" value="Cas3''_I"/>
    <property type="match status" value="1"/>
</dbReference>
<dbReference type="InterPro" id="IPR054712">
    <property type="entry name" value="Cas3-like_dom"/>
</dbReference>
<proteinExistence type="inferred from homology"/>
<keyword evidence="8" id="KW-0067">ATP-binding</keyword>
<dbReference type="PROSITE" id="PS51643">
    <property type="entry name" value="HD_CAS3"/>
    <property type="match status" value="1"/>
</dbReference>
<evidence type="ECO:0000259" key="12">
    <source>
        <dbReference type="PROSITE" id="PS51643"/>
    </source>
</evidence>
<keyword evidence="9" id="KW-0051">Antiviral defense</keyword>
<dbReference type="InterPro" id="IPR006474">
    <property type="entry name" value="Helicase_Cas3_CRISPR-ass_core"/>
</dbReference>
<dbReference type="GO" id="GO:0005524">
    <property type="term" value="F:ATP binding"/>
    <property type="evidence" value="ECO:0007669"/>
    <property type="project" value="UniProtKB-KW"/>
</dbReference>
<dbReference type="PANTHER" id="PTHR47963:SF9">
    <property type="entry name" value="CRISPR-ASSOCIATED ENDONUCLEASE_HELICASE CAS3"/>
    <property type="match status" value="1"/>
</dbReference>